<name>R7Q819_CHOCR</name>
<dbReference type="EMBL" id="HG001676">
    <property type="protein sequence ID" value="CDF34184.1"/>
    <property type="molecule type" value="Genomic_DNA"/>
</dbReference>
<evidence type="ECO:0000256" key="1">
    <source>
        <dbReference type="SAM" id="MobiDB-lite"/>
    </source>
</evidence>
<dbReference type="GeneID" id="17321733"/>
<dbReference type="AlphaFoldDB" id="R7Q819"/>
<organism evidence="2 3">
    <name type="scientific">Chondrus crispus</name>
    <name type="common">Carrageen Irish moss</name>
    <name type="synonym">Polymorpha crispa</name>
    <dbReference type="NCBI Taxonomy" id="2769"/>
    <lineage>
        <taxon>Eukaryota</taxon>
        <taxon>Rhodophyta</taxon>
        <taxon>Florideophyceae</taxon>
        <taxon>Rhodymeniophycidae</taxon>
        <taxon>Gigartinales</taxon>
        <taxon>Gigartinaceae</taxon>
        <taxon>Chondrus</taxon>
    </lineage>
</organism>
<feature type="compositionally biased region" description="Basic and acidic residues" evidence="1">
    <location>
        <begin position="17"/>
        <end position="33"/>
    </location>
</feature>
<dbReference type="RefSeq" id="XP_005714003.1">
    <property type="nucleotide sequence ID" value="XM_005713946.1"/>
</dbReference>
<protein>
    <submittedName>
        <fullName evidence="2">Uncharacterized protein</fullName>
    </submittedName>
</protein>
<keyword evidence="3" id="KW-1185">Reference proteome</keyword>
<proteinExistence type="predicted"/>
<feature type="region of interest" description="Disordered" evidence="1">
    <location>
        <begin position="1"/>
        <end position="92"/>
    </location>
</feature>
<dbReference type="Proteomes" id="UP000012073">
    <property type="component" value="Unassembled WGS sequence"/>
</dbReference>
<dbReference type="Gramene" id="CDF34184">
    <property type="protein sequence ID" value="CDF34184"/>
    <property type="gene ID" value="CHC_T00002847001"/>
</dbReference>
<evidence type="ECO:0000313" key="3">
    <source>
        <dbReference type="Proteomes" id="UP000012073"/>
    </source>
</evidence>
<dbReference type="KEGG" id="ccp:CHC_T00002847001"/>
<reference evidence="3" key="1">
    <citation type="journal article" date="2013" name="Proc. Natl. Acad. Sci. U.S.A.">
        <title>Genome structure and metabolic features in the red seaweed Chondrus crispus shed light on evolution of the Archaeplastida.</title>
        <authorList>
            <person name="Collen J."/>
            <person name="Porcel B."/>
            <person name="Carre W."/>
            <person name="Ball S.G."/>
            <person name="Chaparro C."/>
            <person name="Tonon T."/>
            <person name="Barbeyron T."/>
            <person name="Michel G."/>
            <person name="Noel B."/>
            <person name="Valentin K."/>
            <person name="Elias M."/>
            <person name="Artiguenave F."/>
            <person name="Arun A."/>
            <person name="Aury J.M."/>
            <person name="Barbosa-Neto J.F."/>
            <person name="Bothwell J.H."/>
            <person name="Bouget F.Y."/>
            <person name="Brillet L."/>
            <person name="Cabello-Hurtado F."/>
            <person name="Capella-Gutierrez S."/>
            <person name="Charrier B."/>
            <person name="Cladiere L."/>
            <person name="Cock J.M."/>
            <person name="Coelho S.M."/>
            <person name="Colleoni C."/>
            <person name="Czjzek M."/>
            <person name="Da Silva C."/>
            <person name="Delage L."/>
            <person name="Denoeud F."/>
            <person name="Deschamps P."/>
            <person name="Dittami S.M."/>
            <person name="Gabaldon T."/>
            <person name="Gachon C.M."/>
            <person name="Groisillier A."/>
            <person name="Herve C."/>
            <person name="Jabbari K."/>
            <person name="Katinka M."/>
            <person name="Kloareg B."/>
            <person name="Kowalczyk N."/>
            <person name="Labadie K."/>
            <person name="Leblanc C."/>
            <person name="Lopez P.J."/>
            <person name="McLachlan D.H."/>
            <person name="Meslet-Cladiere L."/>
            <person name="Moustafa A."/>
            <person name="Nehr Z."/>
            <person name="Nyvall Collen P."/>
            <person name="Panaud O."/>
            <person name="Partensky F."/>
            <person name="Poulain J."/>
            <person name="Rensing S.A."/>
            <person name="Rousvoal S."/>
            <person name="Samson G."/>
            <person name="Symeonidi A."/>
            <person name="Weissenbach J."/>
            <person name="Zambounis A."/>
            <person name="Wincker P."/>
            <person name="Boyen C."/>
        </authorList>
    </citation>
    <scope>NUCLEOTIDE SEQUENCE [LARGE SCALE GENOMIC DNA]</scope>
    <source>
        <strain evidence="3">cv. Stackhouse</strain>
    </source>
</reference>
<feature type="compositionally biased region" description="Basic and acidic residues" evidence="1">
    <location>
        <begin position="46"/>
        <end position="67"/>
    </location>
</feature>
<accession>R7Q819</accession>
<evidence type="ECO:0000313" key="2">
    <source>
        <dbReference type="EMBL" id="CDF34184.1"/>
    </source>
</evidence>
<gene>
    <name evidence="2" type="ORF">CHC_T00002847001</name>
</gene>
<sequence>MRCRGSTWRKVGCPRRGGAEAERRGRRGDEAAEGKVLMGWSAEAAGRGREQKSDVRKGKKNGKEDKGANGGRRPAKKQTTTPPETRDDPGKIRLRLLPRCFSVKIRDALHSAHDWHDNPVT</sequence>